<evidence type="ECO:0000256" key="3">
    <source>
        <dbReference type="ARBA" id="ARBA00022679"/>
    </source>
</evidence>
<evidence type="ECO:0000256" key="10">
    <source>
        <dbReference type="ARBA" id="ARBA00048167"/>
    </source>
</evidence>
<evidence type="ECO:0000313" key="13">
    <source>
        <dbReference type="EMBL" id="RKP22250.1"/>
    </source>
</evidence>
<dbReference type="Gene3D" id="3.40.50.150">
    <property type="entry name" value="Vaccinia Virus protein VP39"/>
    <property type="match status" value="1"/>
</dbReference>
<gene>
    <name evidence="13" type="ORF">SYNPS1DRAFT_33615</name>
</gene>
<evidence type="ECO:0000256" key="12">
    <source>
        <dbReference type="PIRSR" id="PIRSR016958-1"/>
    </source>
</evidence>
<evidence type="ECO:0000256" key="6">
    <source>
        <dbReference type="ARBA" id="ARBA00039449"/>
    </source>
</evidence>
<accession>A0A4P9YTT6</accession>
<evidence type="ECO:0000256" key="1">
    <source>
        <dbReference type="ARBA" id="ARBA00009059"/>
    </source>
</evidence>
<feature type="binding site" evidence="12">
    <location>
        <begin position="80"/>
        <end position="82"/>
    </location>
    <ligand>
        <name>S-adenosyl-L-methionine</name>
        <dbReference type="ChEBI" id="CHEBI:59789"/>
    </ligand>
</feature>
<dbReference type="GO" id="GO:0032259">
    <property type="term" value="P:methylation"/>
    <property type="evidence" value="ECO:0007669"/>
    <property type="project" value="UniProtKB-KW"/>
</dbReference>
<dbReference type="Proteomes" id="UP000278143">
    <property type="component" value="Unassembled WGS sequence"/>
</dbReference>
<dbReference type="EMBL" id="KZ992354">
    <property type="protein sequence ID" value="RKP22250.1"/>
    <property type="molecule type" value="Genomic_DNA"/>
</dbReference>
<evidence type="ECO:0000256" key="5">
    <source>
        <dbReference type="ARBA" id="ARBA00039112"/>
    </source>
</evidence>
<evidence type="ECO:0000313" key="14">
    <source>
        <dbReference type="Proteomes" id="UP000278143"/>
    </source>
</evidence>
<sequence length="211" mass="23922">MHTAFEPTATWYSDARQYWKDVPSTVEGMLGGLGRLTDLDVRDSTWFLDDTTYGLDCGAGIGRVTKQLLLNFFDRVDLVECTGKFLEQARDDVLKQEVETGRVDRLFHTGLEAFSPEAQRYDLVWCQWVLNYLTDDDLVLFLKRCVAGLKPNGIIGVKENCAVSEYVMDHEDSSVTRSDAVFKSLFERAGLHVIKEAVQSSFPSDLFTVRM</sequence>
<evidence type="ECO:0000256" key="7">
    <source>
        <dbReference type="ARBA" id="ARBA00043129"/>
    </source>
</evidence>
<dbReference type="AlphaFoldDB" id="A0A4P9YTT6"/>
<feature type="binding site" evidence="12">
    <location>
        <position position="58"/>
    </location>
    <ligand>
        <name>S-adenosyl-L-methionine</name>
        <dbReference type="ChEBI" id="CHEBI:59789"/>
    </ligand>
</feature>
<dbReference type="InterPro" id="IPR008576">
    <property type="entry name" value="MeTrfase_NTM1"/>
</dbReference>
<keyword evidence="3 13" id="KW-0808">Transferase</keyword>
<comment type="similarity">
    <text evidence="1">Belongs to the methyltransferase superfamily. NTM1 family.</text>
</comment>
<dbReference type="InterPro" id="IPR029063">
    <property type="entry name" value="SAM-dependent_MTases_sf"/>
</dbReference>
<evidence type="ECO:0000256" key="8">
    <source>
        <dbReference type="ARBA" id="ARBA00047306"/>
    </source>
</evidence>
<protein>
    <recommendedName>
        <fullName evidence="6">Alpha N-terminal protein methyltransferase 1</fullName>
        <ecNumber evidence="5">2.1.1.244</ecNumber>
    </recommendedName>
    <alternativeName>
        <fullName evidence="11">Translation associated element 1</fullName>
    </alternativeName>
    <alternativeName>
        <fullName evidence="7">X-Pro-Lys N-terminal protein methyltransferase 1</fullName>
    </alternativeName>
</protein>
<comment type="catalytic activity">
    <reaction evidence="10">
        <text>N-terminal L-alanyl-L-prolyl-L-lysyl-[protein] + 3 S-adenosyl-L-methionine = N-terminal N,N,N-trimethyl-L-alanyl-L-prolyl-L-lysyl-[protein] + 3 S-adenosyl-L-homocysteine + 3 H(+)</text>
        <dbReference type="Rhea" id="RHEA:54712"/>
        <dbReference type="Rhea" id="RHEA-COMP:13785"/>
        <dbReference type="Rhea" id="RHEA-COMP:13971"/>
        <dbReference type="ChEBI" id="CHEBI:15378"/>
        <dbReference type="ChEBI" id="CHEBI:57856"/>
        <dbReference type="ChEBI" id="CHEBI:59789"/>
        <dbReference type="ChEBI" id="CHEBI:138057"/>
        <dbReference type="ChEBI" id="CHEBI:138315"/>
        <dbReference type="EC" id="2.1.1.244"/>
    </reaction>
</comment>
<dbReference type="PANTHER" id="PTHR12753:SF0">
    <property type="entry name" value="ALPHA N-TERMINAL PROTEIN METHYLTRANSFERASE 1"/>
    <property type="match status" value="1"/>
</dbReference>
<reference evidence="14" key="1">
    <citation type="journal article" date="2018" name="Nat. Microbiol.">
        <title>Leveraging single-cell genomics to expand the fungal tree of life.</title>
        <authorList>
            <person name="Ahrendt S.R."/>
            <person name="Quandt C.A."/>
            <person name="Ciobanu D."/>
            <person name="Clum A."/>
            <person name="Salamov A."/>
            <person name="Andreopoulos B."/>
            <person name="Cheng J.F."/>
            <person name="Woyke T."/>
            <person name="Pelin A."/>
            <person name="Henrissat B."/>
            <person name="Reynolds N.K."/>
            <person name="Benny G.L."/>
            <person name="Smith M.E."/>
            <person name="James T.Y."/>
            <person name="Grigoriev I.V."/>
        </authorList>
    </citation>
    <scope>NUCLEOTIDE SEQUENCE [LARGE SCALE GENOMIC DNA]</scope>
    <source>
        <strain evidence="14">Benny S71-1</strain>
    </source>
</reference>
<dbReference type="PIRSF" id="PIRSF016958">
    <property type="entry name" value="DUF858_MeTrfase_lik"/>
    <property type="match status" value="1"/>
</dbReference>
<keyword evidence="4 12" id="KW-0949">S-adenosyl-L-methionine</keyword>
<organism evidence="13 14">
    <name type="scientific">Syncephalis pseudoplumigaleata</name>
    <dbReference type="NCBI Taxonomy" id="1712513"/>
    <lineage>
        <taxon>Eukaryota</taxon>
        <taxon>Fungi</taxon>
        <taxon>Fungi incertae sedis</taxon>
        <taxon>Zoopagomycota</taxon>
        <taxon>Zoopagomycotina</taxon>
        <taxon>Zoopagomycetes</taxon>
        <taxon>Zoopagales</taxon>
        <taxon>Piptocephalidaceae</taxon>
        <taxon>Syncephalis</taxon>
    </lineage>
</organism>
<dbReference type="EC" id="2.1.1.244" evidence="5"/>
<comment type="catalytic activity">
    <reaction evidence="9">
        <text>N-terminal L-prolyl-L-prolyl-L-lysyl-[protein] + 2 S-adenosyl-L-methionine = N-terminal N,N-dimethyl-L-prolyl-L-prolyl-L-lysyl-[protein] + 2 S-adenosyl-L-homocysteine + 2 H(+)</text>
        <dbReference type="Rhea" id="RHEA:54736"/>
        <dbReference type="Rhea" id="RHEA-COMP:13787"/>
        <dbReference type="Rhea" id="RHEA-COMP:13974"/>
        <dbReference type="ChEBI" id="CHEBI:15378"/>
        <dbReference type="ChEBI" id="CHEBI:57856"/>
        <dbReference type="ChEBI" id="CHEBI:59789"/>
        <dbReference type="ChEBI" id="CHEBI:138059"/>
        <dbReference type="ChEBI" id="CHEBI:138318"/>
        <dbReference type="EC" id="2.1.1.244"/>
    </reaction>
</comment>
<feature type="binding site" evidence="12">
    <location>
        <position position="127"/>
    </location>
    <ligand>
        <name>S-adenosyl-L-methionine</name>
        <dbReference type="ChEBI" id="CHEBI:59789"/>
    </ligand>
</feature>
<name>A0A4P9YTT6_9FUNG</name>
<evidence type="ECO:0000256" key="9">
    <source>
        <dbReference type="ARBA" id="ARBA00047885"/>
    </source>
</evidence>
<keyword evidence="2 13" id="KW-0489">Methyltransferase</keyword>
<dbReference type="FunFam" id="3.40.50.150:FF:000025">
    <property type="entry name" value="N-terminal Xaa-Pro-Lys N-methyltransferase 1"/>
    <property type="match status" value="1"/>
</dbReference>
<dbReference type="GO" id="GO:0071885">
    <property type="term" value="F:N-terminal protein N-methyltransferase activity"/>
    <property type="evidence" value="ECO:0007669"/>
    <property type="project" value="UniProtKB-EC"/>
</dbReference>
<keyword evidence="14" id="KW-1185">Reference proteome</keyword>
<evidence type="ECO:0000256" key="4">
    <source>
        <dbReference type="ARBA" id="ARBA00022691"/>
    </source>
</evidence>
<dbReference type="GO" id="GO:0005737">
    <property type="term" value="C:cytoplasm"/>
    <property type="evidence" value="ECO:0007669"/>
    <property type="project" value="TreeGrafter"/>
</dbReference>
<dbReference type="CDD" id="cd02440">
    <property type="entry name" value="AdoMet_MTases"/>
    <property type="match status" value="1"/>
</dbReference>
<evidence type="ECO:0000256" key="11">
    <source>
        <dbReference type="ARBA" id="ARBA00082558"/>
    </source>
</evidence>
<comment type="catalytic activity">
    <reaction evidence="8">
        <text>N-terminal L-seryl-L-prolyl-L-lysyl-[protein] + 3 S-adenosyl-L-methionine = N-terminal N,N,N-trimethyl-L-seryl-L-prolyl-L-lysyl-[protein] + 3 S-adenosyl-L-homocysteine + 3 H(+)</text>
        <dbReference type="Rhea" id="RHEA:54724"/>
        <dbReference type="Rhea" id="RHEA-COMP:13789"/>
        <dbReference type="Rhea" id="RHEA-COMP:13973"/>
        <dbReference type="ChEBI" id="CHEBI:15378"/>
        <dbReference type="ChEBI" id="CHEBI:57856"/>
        <dbReference type="ChEBI" id="CHEBI:59789"/>
        <dbReference type="ChEBI" id="CHEBI:138061"/>
        <dbReference type="ChEBI" id="CHEBI:138317"/>
        <dbReference type="EC" id="2.1.1.244"/>
    </reaction>
</comment>
<dbReference type="OrthoDB" id="1298661at2759"/>
<dbReference type="SUPFAM" id="SSF53335">
    <property type="entry name" value="S-adenosyl-L-methionine-dependent methyltransferases"/>
    <property type="match status" value="1"/>
</dbReference>
<feature type="binding site" evidence="12">
    <location>
        <position position="63"/>
    </location>
    <ligand>
        <name>S-adenosyl-L-methionine</name>
        <dbReference type="ChEBI" id="CHEBI:59789"/>
    </ligand>
</feature>
<dbReference type="Pfam" id="PF05891">
    <property type="entry name" value="Methyltransf_PK"/>
    <property type="match status" value="1"/>
</dbReference>
<evidence type="ECO:0000256" key="2">
    <source>
        <dbReference type="ARBA" id="ARBA00022603"/>
    </source>
</evidence>
<dbReference type="PANTHER" id="PTHR12753">
    <property type="entry name" value="AD-003 - RELATED"/>
    <property type="match status" value="1"/>
</dbReference>
<proteinExistence type="inferred from homology"/>